<reference evidence="2 3" key="1">
    <citation type="journal article" date="2014" name="PLoS Genet.">
        <title>Phylogenetically driven sequencing of extremely halophilic archaea reveals strategies for static and dynamic osmo-response.</title>
        <authorList>
            <person name="Becker E.A."/>
            <person name="Seitzer P.M."/>
            <person name="Tritt A."/>
            <person name="Larsen D."/>
            <person name="Krusor M."/>
            <person name="Yao A.I."/>
            <person name="Wu D."/>
            <person name="Madern D."/>
            <person name="Eisen J.A."/>
            <person name="Darling A.E."/>
            <person name="Facciotti M.T."/>
        </authorList>
    </citation>
    <scope>NUCLEOTIDE SEQUENCE [LARGE SCALE GENOMIC DNA]</scope>
    <source>
        <strain evidence="2 3">ATCC 35960</strain>
    </source>
</reference>
<dbReference type="Pfam" id="PF04069">
    <property type="entry name" value="OpuAC"/>
    <property type="match status" value="1"/>
</dbReference>
<proteinExistence type="predicted"/>
<dbReference type="PATRIC" id="fig|662478.6.peg.974"/>
<keyword evidence="3" id="KW-1185">Reference proteome</keyword>
<dbReference type="InterPro" id="IPR007210">
    <property type="entry name" value="ABC_Gly_betaine_transp_sub-bd"/>
</dbReference>
<dbReference type="CDD" id="cd13528">
    <property type="entry name" value="PBP2_osmoprotectants"/>
    <property type="match status" value="1"/>
</dbReference>
<feature type="domain" description="ABC-type glycine betaine transport system substrate-binding" evidence="1">
    <location>
        <begin position="2"/>
        <end position="258"/>
    </location>
</feature>
<comment type="caution">
    <text evidence="2">The sequence shown here is derived from an EMBL/GenBank/DDBJ whole genome shotgun (WGS) entry which is preliminary data.</text>
</comment>
<gene>
    <name evidence="2" type="ORF">C438_05157</name>
</gene>
<evidence type="ECO:0000313" key="3">
    <source>
        <dbReference type="Proteomes" id="UP000011553"/>
    </source>
</evidence>
<dbReference type="Proteomes" id="UP000011553">
    <property type="component" value="Unassembled WGS sequence"/>
</dbReference>
<organism evidence="2 3">
    <name type="scientific">Haloferax denitrificans ATCC 35960</name>
    <dbReference type="NCBI Taxonomy" id="662478"/>
    <lineage>
        <taxon>Archaea</taxon>
        <taxon>Methanobacteriati</taxon>
        <taxon>Methanobacteriota</taxon>
        <taxon>Stenosarchaea group</taxon>
        <taxon>Halobacteria</taxon>
        <taxon>Halobacteriales</taxon>
        <taxon>Haloferacaceae</taxon>
        <taxon>Haloferax</taxon>
    </lineage>
</organism>
<sequence>MALEALKANTDLSTEDKTGLGGSVQNFKALQNAEVDAYWEYTGTAWYTEPPKHEKTINDPEKLYQKVKQEFKNEHGLIFLDRAPLNNTFVLMVNPDWAEKTGVRTLSDFAEYVNEGNTDFQMAYTAEFINRSDGWKGVASHYSFEDKLTDLKSNIKQVGIGLTYQIVGKGEAQVGLGFNTNPNIPKYDLVVLEDDKQFFPVYNPAPLIQQKTLESNPEIEEALNPIPPKLTTEAIRGLNKQVSIDKKDPQTVAKSFLSSNGLI</sequence>
<dbReference type="AlphaFoldDB" id="M0JFX7"/>
<dbReference type="Gene3D" id="3.40.190.120">
    <property type="entry name" value="Osmoprotection protein (prox), domain 2"/>
    <property type="match status" value="1"/>
</dbReference>
<dbReference type="GO" id="GO:0022857">
    <property type="term" value="F:transmembrane transporter activity"/>
    <property type="evidence" value="ECO:0007669"/>
    <property type="project" value="InterPro"/>
</dbReference>
<dbReference type="EMBL" id="AOLP01000006">
    <property type="protein sequence ID" value="EMA06914.1"/>
    <property type="molecule type" value="Genomic_DNA"/>
</dbReference>
<accession>M0JFX7</accession>
<evidence type="ECO:0000259" key="1">
    <source>
        <dbReference type="Pfam" id="PF04069"/>
    </source>
</evidence>
<protein>
    <submittedName>
        <fullName evidence="2">Glycine/betaine ABC transporter substrate-binding protein</fullName>
    </submittedName>
</protein>
<evidence type="ECO:0000313" key="2">
    <source>
        <dbReference type="EMBL" id="EMA06914.1"/>
    </source>
</evidence>
<dbReference type="SUPFAM" id="SSF53850">
    <property type="entry name" value="Periplasmic binding protein-like II"/>
    <property type="match status" value="1"/>
</dbReference>
<dbReference type="Gene3D" id="3.40.190.10">
    <property type="entry name" value="Periplasmic binding protein-like II"/>
    <property type="match status" value="1"/>
</dbReference>
<dbReference type="GO" id="GO:0043190">
    <property type="term" value="C:ATP-binding cassette (ABC) transporter complex"/>
    <property type="evidence" value="ECO:0007669"/>
    <property type="project" value="InterPro"/>
</dbReference>
<name>M0JFX7_9EURY</name>